<dbReference type="AlphaFoldDB" id="A0A915DDC2"/>
<feature type="domain" description="Transthyretin/hydroxyisourate hydrolase" evidence="2">
    <location>
        <begin position="52"/>
        <end position="116"/>
    </location>
</feature>
<sequence length="136" mass="14944">MNWEVNLVKQNPRTAVVLSIALITVLVVGTLLFAMVGGEDSLPHFSPTSNNISAHVLDISTGQPARGINCTTYKHKEDDQWVELGTTTTDAKGRIGVVHPNVSLSEGVYKLRFATNLTSTCDSSPHSTLSLRWYFW</sequence>
<keyword evidence="1" id="KW-0472">Membrane</keyword>
<dbReference type="InterPro" id="IPR036817">
    <property type="entry name" value="Transthyretin/HIU_hydrolase_sf"/>
</dbReference>
<dbReference type="Gene3D" id="2.60.40.180">
    <property type="entry name" value="Transthyretin/hydroxyisourate hydrolase domain"/>
    <property type="match status" value="1"/>
</dbReference>
<evidence type="ECO:0000256" key="1">
    <source>
        <dbReference type="SAM" id="Phobius"/>
    </source>
</evidence>
<dbReference type="Proteomes" id="UP000887574">
    <property type="component" value="Unplaced"/>
</dbReference>
<reference evidence="4" key="1">
    <citation type="submission" date="2022-11" db="UniProtKB">
        <authorList>
            <consortium name="WormBaseParasite"/>
        </authorList>
    </citation>
    <scope>IDENTIFICATION</scope>
</reference>
<accession>A0A915DDC2</accession>
<dbReference type="PANTHER" id="PTHR10395">
    <property type="entry name" value="URICASE AND TRANSTHYRETIN-RELATED"/>
    <property type="match status" value="1"/>
</dbReference>
<name>A0A915DDC2_9BILA</name>
<keyword evidence="1" id="KW-1133">Transmembrane helix</keyword>
<keyword evidence="1" id="KW-0812">Transmembrane</keyword>
<dbReference type="SUPFAM" id="SSF49472">
    <property type="entry name" value="Transthyretin (synonym: prealbumin)"/>
    <property type="match status" value="1"/>
</dbReference>
<dbReference type="Pfam" id="PF00576">
    <property type="entry name" value="Transthyretin"/>
    <property type="match status" value="1"/>
</dbReference>
<keyword evidence="3" id="KW-1185">Reference proteome</keyword>
<evidence type="ECO:0000259" key="2">
    <source>
        <dbReference type="Pfam" id="PF00576"/>
    </source>
</evidence>
<dbReference type="GO" id="GO:0006144">
    <property type="term" value="P:purine nucleobase metabolic process"/>
    <property type="evidence" value="ECO:0007669"/>
    <property type="project" value="TreeGrafter"/>
</dbReference>
<evidence type="ECO:0000313" key="4">
    <source>
        <dbReference type="WBParaSite" id="jg18235"/>
    </source>
</evidence>
<organism evidence="3 4">
    <name type="scientific">Ditylenchus dipsaci</name>
    <dbReference type="NCBI Taxonomy" id="166011"/>
    <lineage>
        <taxon>Eukaryota</taxon>
        <taxon>Metazoa</taxon>
        <taxon>Ecdysozoa</taxon>
        <taxon>Nematoda</taxon>
        <taxon>Chromadorea</taxon>
        <taxon>Rhabditida</taxon>
        <taxon>Tylenchina</taxon>
        <taxon>Tylenchomorpha</taxon>
        <taxon>Sphaerularioidea</taxon>
        <taxon>Anguinidae</taxon>
        <taxon>Anguininae</taxon>
        <taxon>Ditylenchus</taxon>
    </lineage>
</organism>
<dbReference type="PANTHER" id="PTHR10395:SF7">
    <property type="entry name" value="5-HYDROXYISOURATE HYDROLASE"/>
    <property type="match status" value="1"/>
</dbReference>
<dbReference type="InterPro" id="IPR023416">
    <property type="entry name" value="Transthyretin/HIU_hydrolase_d"/>
</dbReference>
<feature type="transmembrane region" description="Helical" evidence="1">
    <location>
        <begin position="15"/>
        <end position="36"/>
    </location>
</feature>
<protein>
    <submittedName>
        <fullName evidence="4">Transthyretin/hydroxyisourate hydrolase domain-containing protein</fullName>
    </submittedName>
</protein>
<proteinExistence type="predicted"/>
<dbReference type="WBParaSite" id="jg18235">
    <property type="protein sequence ID" value="jg18235"/>
    <property type="gene ID" value="jg18235"/>
</dbReference>
<evidence type="ECO:0000313" key="3">
    <source>
        <dbReference type="Proteomes" id="UP000887574"/>
    </source>
</evidence>